<keyword evidence="5 18" id="KW-0479">Metal-binding</keyword>
<evidence type="ECO:0000256" key="16">
    <source>
        <dbReference type="ARBA" id="ARBA00049209"/>
    </source>
</evidence>
<dbReference type="HAMAP" id="MF_01965">
    <property type="entry name" value="NADHX_dehydratase"/>
    <property type="match status" value="1"/>
</dbReference>
<dbReference type="AlphaFoldDB" id="A0A1D2QPT9"/>
<dbReference type="Proteomes" id="UP000242502">
    <property type="component" value="Unassembled WGS sequence"/>
</dbReference>
<comment type="catalytic activity">
    <reaction evidence="15 17 19">
        <text>(6S)-NADHX + ADP = AMP + phosphate + NADH + H(+)</text>
        <dbReference type="Rhea" id="RHEA:32223"/>
        <dbReference type="ChEBI" id="CHEBI:15378"/>
        <dbReference type="ChEBI" id="CHEBI:43474"/>
        <dbReference type="ChEBI" id="CHEBI:57945"/>
        <dbReference type="ChEBI" id="CHEBI:64074"/>
        <dbReference type="ChEBI" id="CHEBI:456215"/>
        <dbReference type="ChEBI" id="CHEBI:456216"/>
        <dbReference type="EC" id="4.2.1.136"/>
    </reaction>
</comment>
<feature type="binding site" evidence="17">
    <location>
        <position position="345"/>
    </location>
    <ligand>
        <name>(6S)-NADPHX</name>
        <dbReference type="ChEBI" id="CHEBI:64076"/>
    </ligand>
</feature>
<feature type="binding site" evidence="18">
    <location>
        <position position="72"/>
    </location>
    <ligand>
        <name>K(+)</name>
        <dbReference type="ChEBI" id="CHEBI:29103"/>
    </ligand>
</feature>
<feature type="binding site" evidence="17">
    <location>
        <position position="284"/>
    </location>
    <ligand>
        <name>(6S)-NADPHX</name>
        <dbReference type="ChEBI" id="CHEBI:64076"/>
    </ligand>
</feature>
<dbReference type="Gene3D" id="3.40.50.10260">
    <property type="entry name" value="YjeF N-terminal domain"/>
    <property type="match status" value="1"/>
</dbReference>
<dbReference type="PROSITE" id="PS51383">
    <property type="entry name" value="YJEF_C_3"/>
    <property type="match status" value="1"/>
</dbReference>
<dbReference type="InterPro" id="IPR036652">
    <property type="entry name" value="YjeF_N_dom_sf"/>
</dbReference>
<dbReference type="STRING" id="62101.AB835_08470"/>
<comment type="function">
    <text evidence="14 19">Bifunctional enzyme that catalyzes the epimerization of the S- and R-forms of NAD(P)HX and the dehydration of the S-form of NAD(P)HX at the expense of ADP, which is converted to AMP. This allows the repair of both epimers of NAD(P)HX, a damaged form of NAD(P)H that is a result of enzymatic or heat-dependent hydration.</text>
</comment>
<dbReference type="Gene3D" id="3.40.1190.20">
    <property type="match status" value="1"/>
</dbReference>
<dbReference type="GO" id="GO:0052855">
    <property type="term" value="F:ADP-dependent NAD(P)H-hydrate dehydratase activity"/>
    <property type="evidence" value="ECO:0007669"/>
    <property type="project" value="UniProtKB-UniRule"/>
</dbReference>
<evidence type="ECO:0000256" key="14">
    <source>
        <dbReference type="ARBA" id="ARBA00025153"/>
    </source>
</evidence>
<feature type="binding site" evidence="17">
    <location>
        <position position="465"/>
    </location>
    <ligand>
        <name>AMP</name>
        <dbReference type="ChEBI" id="CHEBI:456215"/>
    </ligand>
</feature>
<dbReference type="GO" id="GO:0046872">
    <property type="term" value="F:metal ion binding"/>
    <property type="evidence" value="ECO:0007669"/>
    <property type="project" value="UniProtKB-UniRule"/>
</dbReference>
<dbReference type="InterPro" id="IPR017953">
    <property type="entry name" value="Carbohydrate_kinase_pred_CS"/>
</dbReference>
<dbReference type="NCBIfam" id="TIGR00196">
    <property type="entry name" value="yjeF_cterm"/>
    <property type="match status" value="1"/>
</dbReference>
<evidence type="ECO:0000256" key="8">
    <source>
        <dbReference type="ARBA" id="ARBA00022857"/>
    </source>
</evidence>
<evidence type="ECO:0000256" key="7">
    <source>
        <dbReference type="ARBA" id="ARBA00022840"/>
    </source>
</evidence>
<comment type="similarity">
    <text evidence="18">Belongs to the NnrE/AIBP family.</text>
</comment>
<feature type="binding site" evidence="18">
    <location>
        <position position="178"/>
    </location>
    <ligand>
        <name>(6S)-NADPHX</name>
        <dbReference type="ChEBI" id="CHEBI:64076"/>
    </ligand>
</feature>
<dbReference type="GO" id="GO:0110051">
    <property type="term" value="P:metabolite repair"/>
    <property type="evidence" value="ECO:0007669"/>
    <property type="project" value="TreeGrafter"/>
</dbReference>
<comment type="catalytic activity">
    <reaction evidence="16 17 19">
        <text>(6S)-NADPHX + ADP = AMP + phosphate + NADPH + H(+)</text>
        <dbReference type="Rhea" id="RHEA:32235"/>
        <dbReference type="ChEBI" id="CHEBI:15378"/>
        <dbReference type="ChEBI" id="CHEBI:43474"/>
        <dbReference type="ChEBI" id="CHEBI:57783"/>
        <dbReference type="ChEBI" id="CHEBI:64076"/>
        <dbReference type="ChEBI" id="CHEBI:456215"/>
        <dbReference type="ChEBI" id="CHEBI:456216"/>
        <dbReference type="EC" id="4.2.1.136"/>
    </reaction>
</comment>
<evidence type="ECO:0000256" key="2">
    <source>
        <dbReference type="ARBA" id="ARBA00000909"/>
    </source>
</evidence>
<keyword evidence="6 17" id="KW-0547">Nucleotide-binding</keyword>
<dbReference type="EC" id="4.2.1.136" evidence="19"/>
<keyword evidence="7 17" id="KW-0067">ATP-binding</keyword>
<feature type="domain" description="YjeF N-terminal" evidence="21">
    <location>
        <begin position="23"/>
        <end position="235"/>
    </location>
</feature>
<gene>
    <name evidence="17" type="primary">nnrD</name>
    <name evidence="18" type="synonym">nnrE</name>
    <name evidence="22" type="ORF">AB835_08470</name>
</gene>
<keyword evidence="12 17" id="KW-0456">Lyase</keyword>
<dbReference type="PANTHER" id="PTHR12592">
    <property type="entry name" value="ATP-DEPENDENT (S)-NAD(P)H-HYDRATE DEHYDRATASE FAMILY MEMBER"/>
    <property type="match status" value="1"/>
</dbReference>
<evidence type="ECO:0000256" key="17">
    <source>
        <dbReference type="HAMAP-Rule" id="MF_01965"/>
    </source>
</evidence>
<accession>A0A1D2QPT9</accession>
<organism evidence="22 23">
    <name type="scientific">Candidatus Endobugula sertula</name>
    <name type="common">Bugula neritina bacterial symbiont</name>
    <dbReference type="NCBI Taxonomy" id="62101"/>
    <lineage>
        <taxon>Bacteria</taxon>
        <taxon>Pseudomonadati</taxon>
        <taxon>Pseudomonadota</taxon>
        <taxon>Gammaproteobacteria</taxon>
        <taxon>Cellvibrionales</taxon>
        <taxon>Cellvibrionaceae</taxon>
        <taxon>Candidatus Endobugula</taxon>
    </lineage>
</organism>
<evidence type="ECO:0000256" key="15">
    <source>
        <dbReference type="ARBA" id="ARBA00048238"/>
    </source>
</evidence>
<name>A0A1D2QPT9_9GAMM</name>
<dbReference type="InterPro" id="IPR030677">
    <property type="entry name" value="Nnr"/>
</dbReference>
<feature type="binding site" evidence="18">
    <location>
        <begin position="149"/>
        <end position="155"/>
    </location>
    <ligand>
        <name>(6S)-NADPHX</name>
        <dbReference type="ChEBI" id="CHEBI:64076"/>
    </ligand>
</feature>
<feature type="binding site" evidence="17">
    <location>
        <position position="399"/>
    </location>
    <ligand>
        <name>(6S)-NADPHX</name>
        <dbReference type="ChEBI" id="CHEBI:64076"/>
    </ligand>
</feature>
<sequence length="528" mass="56343">MVSTSDPSTISSGTSSLYLAKQVAEIDQYAITQLGIPGVVLMKRAGRYSFECLLTEWPETQSVHIVCGSGNNAGDGYVIAALAKQHNIEATIWSLKSQESLPDILSAVALAAYRYAQQECVECREFDMLEWTTAIAASQSPVIVDALLGIGAKGQLRDTYVTAIEAINASDCPVLAVDIPSGVNPNTGTVDSVAVRADVTVSFVGQKQGLYTGLGRVYSGERYFYNLGIPLESYERVKPETQMINYREWLSFLPERSMDAHKGHCGHVLIVGGDKGISYGYGGAPIMAAQMALRTGAGLVSLATRPEFVAAALMRQPEIMVTGIDNGQALLPMLERVSGIVIGPGLGRSSWSEQLFYHCISSQFPLVIDADALHLLAHKKFGQLPGVEKRHRQWILTPHPGEAAVLLECSVDEVQANRFHAAVQIQQQYGGVVVLKGAGTVVVTSTGEQWLCNAGNPGMASGGMGDVLSGLLGSLLVQGMTVNAAALLGVSLHALAADRWVEENGQRGLLATDLIPYVQLMIDGKVNG</sequence>
<keyword evidence="13" id="KW-0511">Multifunctional enzyme</keyword>
<dbReference type="CDD" id="cd01171">
    <property type="entry name" value="YXKO-related"/>
    <property type="match status" value="1"/>
</dbReference>
<evidence type="ECO:0000256" key="19">
    <source>
        <dbReference type="PIRNR" id="PIRNR017184"/>
    </source>
</evidence>
<dbReference type="NCBIfam" id="TIGR00197">
    <property type="entry name" value="yjeF_nterm"/>
    <property type="match status" value="1"/>
</dbReference>
<dbReference type="PROSITE" id="PS51385">
    <property type="entry name" value="YJEF_N"/>
    <property type="match status" value="1"/>
</dbReference>
<comment type="cofactor">
    <cofactor evidence="17">
        <name>Mg(2+)</name>
        <dbReference type="ChEBI" id="CHEBI:18420"/>
    </cofactor>
</comment>
<comment type="similarity">
    <text evidence="4 19">In the C-terminal section; belongs to the NnrD/CARKD family.</text>
</comment>
<evidence type="ECO:0000313" key="22">
    <source>
        <dbReference type="EMBL" id="ODS23543.1"/>
    </source>
</evidence>
<evidence type="ECO:0000256" key="11">
    <source>
        <dbReference type="ARBA" id="ARBA00023235"/>
    </source>
</evidence>
<evidence type="ECO:0000256" key="6">
    <source>
        <dbReference type="ARBA" id="ARBA00022741"/>
    </source>
</evidence>
<dbReference type="GO" id="GO:0046496">
    <property type="term" value="P:nicotinamide nucleotide metabolic process"/>
    <property type="evidence" value="ECO:0007669"/>
    <property type="project" value="UniProtKB-UniRule"/>
</dbReference>
<comment type="caution">
    <text evidence="18">Lacks conserved residue(s) required for the propagation of feature annotation.</text>
</comment>
<dbReference type="SMR" id="A0A1D2QPT9"/>
<dbReference type="InterPro" id="IPR029056">
    <property type="entry name" value="Ribokinase-like"/>
</dbReference>
<keyword evidence="10 17" id="KW-0520">NAD</keyword>
<comment type="caution">
    <text evidence="22">The sequence shown here is derived from an EMBL/GenBank/DDBJ whole genome shotgun (WGS) entry which is preliminary data.</text>
</comment>
<dbReference type="InterPro" id="IPR004443">
    <property type="entry name" value="YjeF_N_dom"/>
</dbReference>
<comment type="similarity">
    <text evidence="3 19">In the N-terminal section; belongs to the NnrE/AIBP family.</text>
</comment>
<dbReference type="SUPFAM" id="SSF53613">
    <property type="entry name" value="Ribokinase-like"/>
    <property type="match status" value="1"/>
</dbReference>
<evidence type="ECO:0000256" key="18">
    <source>
        <dbReference type="HAMAP-Rule" id="MF_01966"/>
    </source>
</evidence>
<feature type="binding site" evidence="17">
    <location>
        <position position="466"/>
    </location>
    <ligand>
        <name>(6S)-NADPHX</name>
        <dbReference type="ChEBI" id="CHEBI:64076"/>
    </ligand>
</feature>
<keyword evidence="9 18" id="KW-0630">Potassium</keyword>
<evidence type="ECO:0000256" key="1">
    <source>
        <dbReference type="ARBA" id="ARBA00000013"/>
    </source>
</evidence>
<comment type="similarity">
    <text evidence="17">Belongs to the NnrD/CARKD family.</text>
</comment>
<evidence type="ECO:0000259" key="21">
    <source>
        <dbReference type="PROSITE" id="PS51385"/>
    </source>
</evidence>
<dbReference type="SUPFAM" id="SSF64153">
    <property type="entry name" value="YjeF N-terminal domain-like"/>
    <property type="match status" value="1"/>
</dbReference>
<dbReference type="PIRSF" id="PIRSF017184">
    <property type="entry name" value="Nnr"/>
    <property type="match status" value="1"/>
</dbReference>
<evidence type="ECO:0000256" key="5">
    <source>
        <dbReference type="ARBA" id="ARBA00022723"/>
    </source>
</evidence>
<feature type="binding site" evidence="17">
    <location>
        <begin position="436"/>
        <end position="440"/>
    </location>
    <ligand>
        <name>AMP</name>
        <dbReference type="ChEBI" id="CHEBI:456215"/>
    </ligand>
</feature>
<evidence type="ECO:0000256" key="12">
    <source>
        <dbReference type="ARBA" id="ARBA00023239"/>
    </source>
</evidence>
<comment type="catalytic activity">
    <reaction evidence="1 18 19">
        <text>(6R)-NADHX = (6S)-NADHX</text>
        <dbReference type="Rhea" id="RHEA:32215"/>
        <dbReference type="ChEBI" id="CHEBI:64074"/>
        <dbReference type="ChEBI" id="CHEBI:64075"/>
        <dbReference type="EC" id="5.1.99.6"/>
    </reaction>
</comment>
<dbReference type="HAMAP" id="MF_01966">
    <property type="entry name" value="NADHX_epimerase"/>
    <property type="match status" value="1"/>
</dbReference>
<evidence type="ECO:0000256" key="4">
    <source>
        <dbReference type="ARBA" id="ARBA00009524"/>
    </source>
</evidence>
<feature type="binding site" evidence="18">
    <location>
        <position position="160"/>
    </location>
    <ligand>
        <name>(6S)-NADPHX</name>
        <dbReference type="ChEBI" id="CHEBI:64076"/>
    </ligand>
</feature>
<dbReference type="PANTHER" id="PTHR12592:SF0">
    <property type="entry name" value="ATP-DEPENDENT (S)-NAD(P)H-HYDRATE DEHYDRATASE"/>
    <property type="match status" value="1"/>
</dbReference>
<comment type="subunit">
    <text evidence="17">Homotetramer.</text>
</comment>
<keyword evidence="8 17" id="KW-0521">NADP</keyword>
<dbReference type="GO" id="GO:0005524">
    <property type="term" value="F:ATP binding"/>
    <property type="evidence" value="ECO:0007669"/>
    <property type="project" value="UniProtKB-UniRule"/>
</dbReference>
<dbReference type="EC" id="5.1.99.6" evidence="19"/>
<dbReference type="PROSITE" id="PS01050">
    <property type="entry name" value="YJEF_C_2"/>
    <property type="match status" value="1"/>
</dbReference>
<feature type="domain" description="YjeF C-terminal" evidence="20">
    <location>
        <begin position="245"/>
        <end position="525"/>
    </location>
</feature>
<dbReference type="InterPro" id="IPR000631">
    <property type="entry name" value="CARKD"/>
</dbReference>
<evidence type="ECO:0000313" key="23">
    <source>
        <dbReference type="Proteomes" id="UP000242502"/>
    </source>
</evidence>
<feature type="binding site" evidence="18">
    <location>
        <position position="145"/>
    </location>
    <ligand>
        <name>K(+)</name>
        <dbReference type="ChEBI" id="CHEBI:29103"/>
    </ligand>
</feature>
<protein>
    <recommendedName>
        <fullName evidence="19">Bifunctional NAD(P)H-hydrate repair enzyme</fullName>
    </recommendedName>
    <alternativeName>
        <fullName evidence="19">Nicotinamide nucleotide repair protein</fullName>
    </alternativeName>
    <domain>
        <recommendedName>
            <fullName evidence="19">ADP-dependent (S)-NAD(P)H-hydrate dehydratase</fullName>
            <ecNumber evidence="19">4.2.1.136</ecNumber>
        </recommendedName>
        <alternativeName>
            <fullName evidence="19">ADP-dependent NAD(P)HX dehydratase</fullName>
        </alternativeName>
    </domain>
    <domain>
        <recommendedName>
            <fullName evidence="19">NAD(P)H-hydrate epimerase</fullName>
            <ecNumber evidence="19">5.1.99.6</ecNumber>
        </recommendedName>
    </domain>
</protein>
<comment type="function">
    <text evidence="18">Catalyzes the epimerization of the S- and R-forms of NAD(P)HX, a damaged form of NAD(P)H that is a result of enzymatic or heat-dependent hydration. This is a prerequisite for the S-specific NAD(P)H-hydrate dehydratase to allow the repair of both epimers of NAD(P)HX.</text>
</comment>
<feature type="binding site" evidence="18">
    <location>
        <position position="181"/>
    </location>
    <ligand>
        <name>K(+)</name>
        <dbReference type="ChEBI" id="CHEBI:29103"/>
    </ligand>
</feature>
<comment type="catalytic activity">
    <reaction evidence="2 18 19">
        <text>(6R)-NADPHX = (6S)-NADPHX</text>
        <dbReference type="Rhea" id="RHEA:32227"/>
        <dbReference type="ChEBI" id="CHEBI:64076"/>
        <dbReference type="ChEBI" id="CHEBI:64077"/>
        <dbReference type="EC" id="5.1.99.6"/>
    </reaction>
</comment>
<evidence type="ECO:0000256" key="3">
    <source>
        <dbReference type="ARBA" id="ARBA00006001"/>
    </source>
</evidence>
<keyword evidence="11 18" id="KW-0413">Isomerase</keyword>
<dbReference type="EMBL" id="MDLC01000026">
    <property type="protein sequence ID" value="ODS23543.1"/>
    <property type="molecule type" value="Genomic_DNA"/>
</dbReference>
<evidence type="ECO:0000256" key="13">
    <source>
        <dbReference type="ARBA" id="ARBA00023268"/>
    </source>
</evidence>
<evidence type="ECO:0000256" key="10">
    <source>
        <dbReference type="ARBA" id="ARBA00023027"/>
    </source>
</evidence>
<evidence type="ECO:0000259" key="20">
    <source>
        <dbReference type="PROSITE" id="PS51383"/>
    </source>
</evidence>
<reference evidence="22 23" key="1">
    <citation type="journal article" date="2016" name="Appl. Environ. Microbiol.">
        <title>Lack of Overt Genome Reduction in the Bryostatin-Producing Bryozoan Symbiont "Candidatus Endobugula sertula".</title>
        <authorList>
            <person name="Miller I.J."/>
            <person name="Vanee N."/>
            <person name="Fong S.S."/>
            <person name="Lim-Fong G.E."/>
            <person name="Kwan J.C."/>
        </authorList>
    </citation>
    <scope>NUCLEOTIDE SEQUENCE [LARGE SCALE GENOMIC DNA]</scope>
    <source>
        <strain evidence="22">AB1-4</strain>
    </source>
</reference>
<dbReference type="GO" id="GO:0052856">
    <property type="term" value="F:NAD(P)HX epimerase activity"/>
    <property type="evidence" value="ECO:0007669"/>
    <property type="project" value="UniProtKB-UniRule"/>
</dbReference>
<dbReference type="Pfam" id="PF01256">
    <property type="entry name" value="Carb_kinase"/>
    <property type="match status" value="1"/>
</dbReference>
<dbReference type="Pfam" id="PF03853">
    <property type="entry name" value="YjeF_N"/>
    <property type="match status" value="1"/>
</dbReference>
<evidence type="ECO:0000256" key="9">
    <source>
        <dbReference type="ARBA" id="ARBA00022958"/>
    </source>
</evidence>
<comment type="cofactor">
    <cofactor evidence="18 19">
        <name>K(+)</name>
        <dbReference type="ChEBI" id="CHEBI:29103"/>
    </cofactor>
    <text evidence="18 19">Binds 1 potassium ion per subunit.</text>
</comment>
<comment type="function">
    <text evidence="17">Catalyzes the dehydration of the S-form of NAD(P)HX at the expense of ADP, which is converted to AMP. Together with NAD(P)HX epimerase, which catalyzes the epimerization of the S- and R-forms, the enzyme allows the repair of both epimers of NAD(P)HX, a damaged form of NAD(P)H that is a result of enzymatic or heat-dependent hydration.</text>
</comment>
<proteinExistence type="inferred from homology"/>